<name>B4JC72_DROGR</name>
<feature type="compositionally biased region" description="Basic and acidic residues" evidence="1">
    <location>
        <begin position="313"/>
        <end position="328"/>
    </location>
</feature>
<evidence type="ECO:0000256" key="1">
    <source>
        <dbReference type="SAM" id="MobiDB-lite"/>
    </source>
</evidence>
<evidence type="ECO:0000313" key="3">
    <source>
        <dbReference type="EMBL" id="EDW03085.1"/>
    </source>
</evidence>
<dbReference type="PANTHER" id="PTHR17598:SF13">
    <property type="entry name" value="DNA POLYMERASE DELTA SUBUNIT 3"/>
    <property type="match status" value="1"/>
</dbReference>
<feature type="compositionally biased region" description="Polar residues" evidence="1">
    <location>
        <begin position="250"/>
        <end position="261"/>
    </location>
</feature>
<dbReference type="GO" id="GO:0003887">
    <property type="term" value="F:DNA-directed DNA polymerase activity"/>
    <property type="evidence" value="ECO:0007669"/>
    <property type="project" value="TreeGrafter"/>
</dbReference>
<feature type="region of interest" description="Disordered" evidence="1">
    <location>
        <begin position="128"/>
        <end position="412"/>
    </location>
</feature>
<dbReference type="GO" id="GO:0006271">
    <property type="term" value="P:DNA strand elongation involved in DNA replication"/>
    <property type="evidence" value="ECO:0007669"/>
    <property type="project" value="TreeGrafter"/>
</dbReference>
<keyword evidence="4" id="KW-1185">Reference proteome</keyword>
<dbReference type="InterPro" id="IPR019038">
    <property type="entry name" value="POLD3"/>
</dbReference>
<dbReference type="FunCoup" id="B4JC72">
    <property type="interactions" value="106"/>
</dbReference>
<proteinExistence type="predicted"/>
<dbReference type="InterPro" id="IPR001849">
    <property type="entry name" value="PH_domain"/>
</dbReference>
<dbReference type="OMA" id="PIFKPMQ"/>
<feature type="compositionally biased region" description="Polar residues" evidence="1">
    <location>
        <begin position="226"/>
        <end position="242"/>
    </location>
</feature>
<dbReference type="eggNOG" id="ENOG502QPSW">
    <property type="taxonomic scope" value="Eukaryota"/>
</dbReference>
<feature type="compositionally biased region" description="Polar residues" evidence="1">
    <location>
        <begin position="145"/>
        <end position="162"/>
    </location>
</feature>
<dbReference type="PhylomeDB" id="B4JC72"/>
<gene>
    <name evidence="3" type="primary">Dgri\GH11048</name>
    <name evidence="3" type="ORF">Dgri_GH11048</name>
</gene>
<feature type="compositionally biased region" description="Basic residues" evidence="1">
    <location>
        <begin position="351"/>
        <end position="363"/>
    </location>
</feature>
<dbReference type="GO" id="GO:0006297">
    <property type="term" value="P:nucleotide-excision repair, DNA gap filling"/>
    <property type="evidence" value="ECO:0007669"/>
    <property type="project" value="TreeGrafter"/>
</dbReference>
<feature type="compositionally biased region" description="Low complexity" evidence="1">
    <location>
        <begin position="207"/>
        <end position="218"/>
    </location>
</feature>
<dbReference type="GO" id="GO:0043625">
    <property type="term" value="C:delta DNA polymerase complex"/>
    <property type="evidence" value="ECO:0007669"/>
    <property type="project" value="InterPro"/>
</dbReference>
<evidence type="ECO:0000313" key="4">
    <source>
        <dbReference type="Proteomes" id="UP000001070"/>
    </source>
</evidence>
<feature type="compositionally biased region" description="Low complexity" evidence="1">
    <location>
        <begin position="364"/>
        <end position="392"/>
    </location>
</feature>
<dbReference type="InParanoid" id="B4JC72"/>
<organism evidence="4">
    <name type="scientific">Drosophila grimshawi</name>
    <name type="common">Hawaiian fruit fly</name>
    <name type="synonym">Idiomyia grimshawi</name>
    <dbReference type="NCBI Taxonomy" id="7222"/>
    <lineage>
        <taxon>Eukaryota</taxon>
        <taxon>Metazoa</taxon>
        <taxon>Ecdysozoa</taxon>
        <taxon>Arthropoda</taxon>
        <taxon>Hexapoda</taxon>
        <taxon>Insecta</taxon>
        <taxon>Pterygota</taxon>
        <taxon>Neoptera</taxon>
        <taxon>Endopterygota</taxon>
        <taxon>Diptera</taxon>
        <taxon>Brachycera</taxon>
        <taxon>Muscomorpha</taxon>
        <taxon>Ephydroidea</taxon>
        <taxon>Drosophilidae</taxon>
        <taxon>Drosophila</taxon>
        <taxon>Hawaiian Drosophila</taxon>
    </lineage>
</organism>
<dbReference type="GO" id="GO:1904161">
    <property type="term" value="P:DNA synthesis involved in UV-damage excision repair"/>
    <property type="evidence" value="ECO:0007669"/>
    <property type="project" value="TreeGrafter"/>
</dbReference>
<feature type="compositionally biased region" description="Polar residues" evidence="1">
    <location>
        <begin position="403"/>
        <end position="412"/>
    </location>
</feature>
<sequence length="412" mass="44441">MSLRQALDDCLIDFDRRVLVTDLLEEYKLTYKEVHELLEAHIKQQEDASANNKYEKRFLVYGNQTDGGELYTIVQGEDKLKEWIAKLQNSQSQLYSVEIAGGSKSAAPIFKPMQQVEVQLAKLEKRAGATTPKGVSNGIHKPSETTKPTNVKTETSEPSSSKVDAPTEQPKKTSPSEQKGKAAVAKKGSIGSFFSAAPAAKAKETKAAVAAKPASSSSMDNFFKKQPTSSGGNQAKPTPTNNMKKDEPSASKSSNNNTSIQLFDEASSDEEEKLDKLRRKVVGSGDESDETANALPTSSSKRRRIVDSDDDEQPQKKSAEPQEEKLEGDVEMEADTNETFLDDDGFVITVRAKKAMQPSKKKASPTAGATAAAKAAAAAATTKKKSPPAASKSAKETPKIKQGSITSFFAKK</sequence>
<dbReference type="OrthoDB" id="8041813at2759"/>
<dbReference type="AlphaFoldDB" id="B4JC72"/>
<reference evidence="3 4" key="1">
    <citation type="journal article" date="2007" name="Nature">
        <title>Evolution of genes and genomes on the Drosophila phylogeny.</title>
        <authorList>
            <consortium name="Drosophila 12 Genomes Consortium"/>
            <person name="Clark A.G."/>
            <person name="Eisen M.B."/>
            <person name="Smith D.R."/>
            <person name="Bergman C.M."/>
            <person name="Oliver B."/>
            <person name="Markow T.A."/>
            <person name="Kaufman T.C."/>
            <person name="Kellis M."/>
            <person name="Gelbart W."/>
            <person name="Iyer V.N."/>
            <person name="Pollard D.A."/>
            <person name="Sackton T.B."/>
            <person name="Larracuente A.M."/>
            <person name="Singh N.D."/>
            <person name="Abad J.P."/>
            <person name="Abt D.N."/>
            <person name="Adryan B."/>
            <person name="Aguade M."/>
            <person name="Akashi H."/>
            <person name="Anderson W.W."/>
            <person name="Aquadro C.F."/>
            <person name="Ardell D.H."/>
            <person name="Arguello R."/>
            <person name="Artieri C.G."/>
            <person name="Barbash D.A."/>
            <person name="Barker D."/>
            <person name="Barsanti P."/>
            <person name="Batterham P."/>
            <person name="Batzoglou S."/>
            <person name="Begun D."/>
            <person name="Bhutkar A."/>
            <person name="Blanco E."/>
            <person name="Bosak S.A."/>
            <person name="Bradley R.K."/>
            <person name="Brand A.D."/>
            <person name="Brent M.R."/>
            <person name="Brooks A.N."/>
            <person name="Brown R.H."/>
            <person name="Butlin R.K."/>
            <person name="Caggese C."/>
            <person name="Calvi B.R."/>
            <person name="Bernardo de Carvalho A."/>
            <person name="Caspi A."/>
            <person name="Castrezana S."/>
            <person name="Celniker S.E."/>
            <person name="Chang J.L."/>
            <person name="Chapple C."/>
            <person name="Chatterji S."/>
            <person name="Chinwalla A."/>
            <person name="Civetta A."/>
            <person name="Clifton S.W."/>
            <person name="Comeron J.M."/>
            <person name="Costello J.C."/>
            <person name="Coyne J.A."/>
            <person name="Daub J."/>
            <person name="David R.G."/>
            <person name="Delcher A.L."/>
            <person name="Delehaunty K."/>
            <person name="Do C.B."/>
            <person name="Ebling H."/>
            <person name="Edwards K."/>
            <person name="Eickbush T."/>
            <person name="Evans J.D."/>
            <person name="Filipski A."/>
            <person name="Findeiss S."/>
            <person name="Freyhult E."/>
            <person name="Fulton L."/>
            <person name="Fulton R."/>
            <person name="Garcia A.C."/>
            <person name="Gardiner A."/>
            <person name="Garfield D.A."/>
            <person name="Garvin B.E."/>
            <person name="Gibson G."/>
            <person name="Gilbert D."/>
            <person name="Gnerre S."/>
            <person name="Godfrey J."/>
            <person name="Good R."/>
            <person name="Gotea V."/>
            <person name="Gravely B."/>
            <person name="Greenberg A.J."/>
            <person name="Griffiths-Jones S."/>
            <person name="Gross S."/>
            <person name="Guigo R."/>
            <person name="Gustafson E.A."/>
            <person name="Haerty W."/>
            <person name="Hahn M.W."/>
            <person name="Halligan D.L."/>
            <person name="Halpern A.L."/>
            <person name="Halter G.M."/>
            <person name="Han M.V."/>
            <person name="Heger A."/>
            <person name="Hillier L."/>
            <person name="Hinrichs A.S."/>
            <person name="Holmes I."/>
            <person name="Hoskins R.A."/>
            <person name="Hubisz M.J."/>
            <person name="Hultmark D."/>
            <person name="Huntley M.A."/>
            <person name="Jaffe D.B."/>
            <person name="Jagadeeshan S."/>
            <person name="Jeck W.R."/>
            <person name="Johnson J."/>
            <person name="Jones C.D."/>
            <person name="Jordan W.C."/>
            <person name="Karpen G.H."/>
            <person name="Kataoka E."/>
            <person name="Keightley P.D."/>
            <person name="Kheradpour P."/>
            <person name="Kirkness E.F."/>
            <person name="Koerich L.B."/>
            <person name="Kristiansen K."/>
            <person name="Kudrna D."/>
            <person name="Kulathinal R.J."/>
            <person name="Kumar S."/>
            <person name="Kwok R."/>
            <person name="Lander E."/>
            <person name="Langley C.H."/>
            <person name="Lapoint R."/>
            <person name="Lazzaro B.P."/>
            <person name="Lee S.J."/>
            <person name="Levesque L."/>
            <person name="Li R."/>
            <person name="Lin C.F."/>
            <person name="Lin M.F."/>
            <person name="Lindblad-Toh K."/>
            <person name="Llopart A."/>
            <person name="Long M."/>
            <person name="Low L."/>
            <person name="Lozovsky E."/>
            <person name="Lu J."/>
            <person name="Luo M."/>
            <person name="Machado C.A."/>
            <person name="Makalowski W."/>
            <person name="Marzo M."/>
            <person name="Matsuda M."/>
            <person name="Matzkin L."/>
            <person name="McAllister B."/>
            <person name="McBride C.S."/>
            <person name="McKernan B."/>
            <person name="McKernan K."/>
            <person name="Mendez-Lago M."/>
            <person name="Minx P."/>
            <person name="Mollenhauer M.U."/>
            <person name="Montooth K."/>
            <person name="Mount S.M."/>
            <person name="Mu X."/>
            <person name="Myers E."/>
            <person name="Negre B."/>
            <person name="Newfeld S."/>
            <person name="Nielsen R."/>
            <person name="Noor M.A."/>
            <person name="O'Grady P."/>
            <person name="Pachter L."/>
            <person name="Papaceit M."/>
            <person name="Parisi M.J."/>
            <person name="Parisi M."/>
            <person name="Parts L."/>
            <person name="Pedersen J.S."/>
            <person name="Pesole G."/>
            <person name="Phillippy A.M."/>
            <person name="Ponting C.P."/>
            <person name="Pop M."/>
            <person name="Porcelli D."/>
            <person name="Powell J.R."/>
            <person name="Prohaska S."/>
            <person name="Pruitt K."/>
            <person name="Puig M."/>
            <person name="Quesneville H."/>
            <person name="Ram K.R."/>
            <person name="Rand D."/>
            <person name="Rasmussen M.D."/>
            <person name="Reed L.K."/>
            <person name="Reenan R."/>
            <person name="Reily A."/>
            <person name="Remington K.A."/>
            <person name="Rieger T.T."/>
            <person name="Ritchie M.G."/>
            <person name="Robin C."/>
            <person name="Rogers Y.H."/>
            <person name="Rohde C."/>
            <person name="Rozas J."/>
            <person name="Rubenfield M.J."/>
            <person name="Ruiz A."/>
            <person name="Russo S."/>
            <person name="Salzberg S.L."/>
            <person name="Sanchez-Gracia A."/>
            <person name="Saranga D.J."/>
            <person name="Sato H."/>
            <person name="Schaeffer S.W."/>
            <person name="Schatz M.C."/>
            <person name="Schlenke T."/>
            <person name="Schwartz R."/>
            <person name="Segarra C."/>
            <person name="Singh R.S."/>
            <person name="Sirot L."/>
            <person name="Sirota M."/>
            <person name="Sisneros N.B."/>
            <person name="Smith C.D."/>
            <person name="Smith T.F."/>
            <person name="Spieth J."/>
            <person name="Stage D.E."/>
            <person name="Stark A."/>
            <person name="Stephan W."/>
            <person name="Strausberg R.L."/>
            <person name="Strempel S."/>
            <person name="Sturgill D."/>
            <person name="Sutton G."/>
            <person name="Sutton G.G."/>
            <person name="Tao W."/>
            <person name="Teichmann S."/>
            <person name="Tobari Y.N."/>
            <person name="Tomimura Y."/>
            <person name="Tsolas J.M."/>
            <person name="Valente V.L."/>
            <person name="Venter E."/>
            <person name="Venter J.C."/>
            <person name="Vicario S."/>
            <person name="Vieira F.G."/>
            <person name="Vilella A.J."/>
            <person name="Villasante A."/>
            <person name="Walenz B."/>
            <person name="Wang J."/>
            <person name="Wasserman M."/>
            <person name="Watts T."/>
            <person name="Wilson D."/>
            <person name="Wilson R.K."/>
            <person name="Wing R.A."/>
            <person name="Wolfner M.F."/>
            <person name="Wong A."/>
            <person name="Wong G.K."/>
            <person name="Wu C.I."/>
            <person name="Wu G."/>
            <person name="Yamamoto D."/>
            <person name="Yang H.P."/>
            <person name="Yang S.P."/>
            <person name="Yorke J.A."/>
            <person name="Yoshida K."/>
            <person name="Zdobnov E."/>
            <person name="Zhang P."/>
            <person name="Zhang Y."/>
            <person name="Zimin A.V."/>
            <person name="Baldwin J."/>
            <person name="Abdouelleil A."/>
            <person name="Abdulkadir J."/>
            <person name="Abebe A."/>
            <person name="Abera B."/>
            <person name="Abreu J."/>
            <person name="Acer S.C."/>
            <person name="Aftuck L."/>
            <person name="Alexander A."/>
            <person name="An P."/>
            <person name="Anderson E."/>
            <person name="Anderson S."/>
            <person name="Arachi H."/>
            <person name="Azer M."/>
            <person name="Bachantsang P."/>
            <person name="Barry A."/>
            <person name="Bayul T."/>
            <person name="Berlin A."/>
            <person name="Bessette D."/>
            <person name="Bloom T."/>
            <person name="Blye J."/>
            <person name="Boguslavskiy L."/>
            <person name="Bonnet C."/>
            <person name="Boukhgalter B."/>
            <person name="Bourzgui I."/>
            <person name="Brown A."/>
            <person name="Cahill P."/>
            <person name="Channer S."/>
            <person name="Cheshatsang Y."/>
            <person name="Chuda L."/>
            <person name="Citroen M."/>
            <person name="Collymore A."/>
            <person name="Cooke P."/>
            <person name="Costello M."/>
            <person name="D'Aco K."/>
            <person name="Daza R."/>
            <person name="De Haan G."/>
            <person name="DeGray S."/>
            <person name="DeMaso C."/>
            <person name="Dhargay N."/>
            <person name="Dooley K."/>
            <person name="Dooley E."/>
            <person name="Doricent M."/>
            <person name="Dorje P."/>
            <person name="Dorjee K."/>
            <person name="Dupes A."/>
            <person name="Elong R."/>
            <person name="Falk J."/>
            <person name="Farina A."/>
            <person name="Faro S."/>
            <person name="Ferguson D."/>
            <person name="Fisher S."/>
            <person name="Foley C.D."/>
            <person name="Franke A."/>
            <person name="Friedrich D."/>
            <person name="Gadbois L."/>
            <person name="Gearin G."/>
            <person name="Gearin C.R."/>
            <person name="Giannoukos G."/>
            <person name="Goode T."/>
            <person name="Graham J."/>
            <person name="Grandbois E."/>
            <person name="Grewal S."/>
            <person name="Gyaltsen K."/>
            <person name="Hafez N."/>
            <person name="Hagos B."/>
            <person name="Hall J."/>
            <person name="Henson C."/>
            <person name="Hollinger A."/>
            <person name="Honan T."/>
            <person name="Huard M.D."/>
            <person name="Hughes L."/>
            <person name="Hurhula B."/>
            <person name="Husby M.E."/>
            <person name="Kamat A."/>
            <person name="Kanga B."/>
            <person name="Kashin S."/>
            <person name="Khazanovich D."/>
            <person name="Kisner P."/>
            <person name="Lance K."/>
            <person name="Lara M."/>
            <person name="Lee W."/>
            <person name="Lennon N."/>
            <person name="Letendre F."/>
            <person name="LeVine R."/>
            <person name="Lipovsky A."/>
            <person name="Liu X."/>
            <person name="Liu J."/>
            <person name="Liu S."/>
            <person name="Lokyitsang T."/>
            <person name="Lokyitsang Y."/>
            <person name="Lubonja R."/>
            <person name="Lui A."/>
            <person name="MacDonald P."/>
            <person name="Magnisalis V."/>
            <person name="Maru K."/>
            <person name="Matthews C."/>
            <person name="McCusker W."/>
            <person name="McDonough S."/>
            <person name="Mehta T."/>
            <person name="Meldrim J."/>
            <person name="Meneus L."/>
            <person name="Mihai O."/>
            <person name="Mihalev A."/>
            <person name="Mihova T."/>
            <person name="Mittelman R."/>
            <person name="Mlenga V."/>
            <person name="Montmayeur A."/>
            <person name="Mulrain L."/>
            <person name="Navidi A."/>
            <person name="Naylor J."/>
            <person name="Negash T."/>
            <person name="Nguyen T."/>
            <person name="Nguyen N."/>
            <person name="Nicol R."/>
            <person name="Norbu C."/>
            <person name="Norbu N."/>
            <person name="Novod N."/>
            <person name="O'Neill B."/>
            <person name="Osman S."/>
            <person name="Markiewicz E."/>
            <person name="Oyono O.L."/>
            <person name="Patti C."/>
            <person name="Phunkhang P."/>
            <person name="Pierre F."/>
            <person name="Priest M."/>
            <person name="Raghuraman S."/>
            <person name="Rege F."/>
            <person name="Reyes R."/>
            <person name="Rise C."/>
            <person name="Rogov P."/>
            <person name="Ross K."/>
            <person name="Ryan E."/>
            <person name="Settipalli S."/>
            <person name="Shea T."/>
            <person name="Sherpa N."/>
            <person name="Shi L."/>
            <person name="Shih D."/>
            <person name="Sparrow T."/>
            <person name="Spaulding J."/>
            <person name="Stalker J."/>
            <person name="Stange-Thomann N."/>
            <person name="Stavropoulos S."/>
            <person name="Stone C."/>
            <person name="Strader C."/>
            <person name="Tesfaye S."/>
            <person name="Thomson T."/>
            <person name="Thoulutsang Y."/>
            <person name="Thoulutsang D."/>
            <person name="Topham K."/>
            <person name="Topping I."/>
            <person name="Tsamla T."/>
            <person name="Vassiliev H."/>
            <person name="Vo A."/>
            <person name="Wangchuk T."/>
            <person name="Wangdi T."/>
            <person name="Weiand M."/>
            <person name="Wilkinson J."/>
            <person name="Wilson A."/>
            <person name="Yadav S."/>
            <person name="Young G."/>
            <person name="Yu Q."/>
            <person name="Zembek L."/>
            <person name="Zhong D."/>
            <person name="Zimmer A."/>
            <person name="Zwirko Z."/>
            <person name="Jaffe D.B."/>
            <person name="Alvarez P."/>
            <person name="Brockman W."/>
            <person name="Butler J."/>
            <person name="Chin C."/>
            <person name="Gnerre S."/>
            <person name="Grabherr M."/>
            <person name="Kleber M."/>
            <person name="Mauceli E."/>
            <person name="MacCallum I."/>
        </authorList>
    </citation>
    <scope>NUCLEOTIDE SEQUENCE [LARGE SCALE GENOMIC DNA]</scope>
    <source>
        <strain evidence="4">Tucson 15287-2541.00</strain>
    </source>
</reference>
<dbReference type="PANTHER" id="PTHR17598">
    <property type="entry name" value="DNA POLYMERASE DELTA SUBUNIT 3"/>
    <property type="match status" value="1"/>
</dbReference>
<dbReference type="PROSITE" id="PS50003">
    <property type="entry name" value="PH_DOMAIN"/>
    <property type="match status" value="1"/>
</dbReference>
<evidence type="ECO:0000259" key="2">
    <source>
        <dbReference type="PROSITE" id="PS50003"/>
    </source>
</evidence>
<dbReference type="Proteomes" id="UP000001070">
    <property type="component" value="Unassembled WGS sequence"/>
</dbReference>
<dbReference type="HOGENOM" id="CLU_666107_0_0_1"/>
<feature type="domain" description="PH" evidence="2">
    <location>
        <begin position="1"/>
        <end position="92"/>
    </location>
</feature>
<dbReference type="EMBL" id="CH916368">
    <property type="protein sequence ID" value="EDW03085.1"/>
    <property type="molecule type" value="Genomic_DNA"/>
</dbReference>
<dbReference type="STRING" id="7222.B4JC72"/>
<dbReference type="SMR" id="B4JC72"/>
<feature type="compositionally biased region" description="Acidic residues" evidence="1">
    <location>
        <begin position="329"/>
        <end position="345"/>
    </location>
</feature>
<protein>
    <submittedName>
        <fullName evidence="3">GH11048</fullName>
    </submittedName>
</protein>
<dbReference type="KEGG" id="dgr:6562236"/>
<accession>B4JC72</accession>